<reference evidence="3" key="1">
    <citation type="submission" date="2015-04" db="UniProtKB">
        <authorList>
            <consortium name="EnsemblPlants"/>
        </authorList>
    </citation>
    <scope>IDENTIFICATION</scope>
</reference>
<feature type="transmembrane region" description="Helical" evidence="2">
    <location>
        <begin position="19"/>
        <end position="38"/>
    </location>
</feature>
<sequence length="70" mass="7390">MATCGLTERLVTVNLNRNLVFSLLSIHAMLSLLAISAGCGTLDKFLGVLCTPLLDDLALFASYMATSVAN</sequence>
<dbReference type="Proteomes" id="UP000026962">
    <property type="component" value="Chromosome 11"/>
</dbReference>
<keyword evidence="4" id="KW-1185">Reference proteome</keyword>
<evidence type="ECO:0000256" key="1">
    <source>
        <dbReference type="ARBA" id="ARBA00009500"/>
    </source>
</evidence>
<dbReference type="AlphaFoldDB" id="A0A0E0ME03"/>
<accession>A0A0E0ME03</accession>
<dbReference type="Gramene" id="OPUNC11G07140.1">
    <property type="protein sequence ID" value="OPUNC11G07140.1"/>
    <property type="gene ID" value="OPUNC11G07140"/>
</dbReference>
<protein>
    <submittedName>
        <fullName evidence="3">Uncharacterized protein</fullName>
    </submittedName>
</protein>
<keyword evidence="2" id="KW-0472">Membrane</keyword>
<dbReference type="SUPFAM" id="SSF56574">
    <property type="entry name" value="Serpins"/>
    <property type="match status" value="1"/>
</dbReference>
<name>A0A0E0ME03_ORYPU</name>
<evidence type="ECO:0000313" key="4">
    <source>
        <dbReference type="Proteomes" id="UP000026962"/>
    </source>
</evidence>
<proteinExistence type="inferred from homology"/>
<reference evidence="3" key="2">
    <citation type="submission" date="2018-05" db="EMBL/GenBank/DDBJ databases">
        <title>OpunRS2 (Oryza punctata Reference Sequence Version 2).</title>
        <authorList>
            <person name="Zhang J."/>
            <person name="Kudrna D."/>
            <person name="Lee S."/>
            <person name="Talag J."/>
            <person name="Welchert J."/>
            <person name="Wing R.A."/>
        </authorList>
    </citation>
    <scope>NUCLEOTIDE SEQUENCE [LARGE SCALE GENOMIC DNA]</scope>
</reference>
<dbReference type="InterPro" id="IPR036186">
    <property type="entry name" value="Serpin_sf"/>
</dbReference>
<keyword evidence="2" id="KW-0812">Transmembrane</keyword>
<comment type="similarity">
    <text evidence="1">Belongs to the serpin family.</text>
</comment>
<dbReference type="EnsemblPlants" id="OPUNC11G07140.1">
    <property type="protein sequence ID" value="OPUNC11G07140.1"/>
    <property type="gene ID" value="OPUNC11G07140"/>
</dbReference>
<dbReference type="Gene3D" id="3.30.497.10">
    <property type="entry name" value="Antithrombin, subunit I, domain 2"/>
    <property type="match status" value="1"/>
</dbReference>
<keyword evidence="2" id="KW-1133">Transmembrane helix</keyword>
<evidence type="ECO:0000256" key="2">
    <source>
        <dbReference type="SAM" id="Phobius"/>
    </source>
</evidence>
<dbReference type="InterPro" id="IPR042178">
    <property type="entry name" value="Serpin_sf_1"/>
</dbReference>
<dbReference type="HOGENOM" id="CLU_2762189_0_0_1"/>
<evidence type="ECO:0000313" key="3">
    <source>
        <dbReference type="EnsemblPlants" id="OPUNC11G07140.1"/>
    </source>
</evidence>
<organism evidence="3">
    <name type="scientific">Oryza punctata</name>
    <name type="common">Red rice</name>
    <dbReference type="NCBI Taxonomy" id="4537"/>
    <lineage>
        <taxon>Eukaryota</taxon>
        <taxon>Viridiplantae</taxon>
        <taxon>Streptophyta</taxon>
        <taxon>Embryophyta</taxon>
        <taxon>Tracheophyta</taxon>
        <taxon>Spermatophyta</taxon>
        <taxon>Magnoliopsida</taxon>
        <taxon>Liliopsida</taxon>
        <taxon>Poales</taxon>
        <taxon>Poaceae</taxon>
        <taxon>BOP clade</taxon>
        <taxon>Oryzoideae</taxon>
        <taxon>Oryzeae</taxon>
        <taxon>Oryzinae</taxon>
        <taxon>Oryza</taxon>
    </lineage>
</organism>